<protein>
    <submittedName>
        <fullName evidence="1">Uncharacterized protein</fullName>
    </submittedName>
</protein>
<proteinExistence type="predicted"/>
<evidence type="ECO:0000313" key="1">
    <source>
        <dbReference type="EMBL" id="KAK6777838.1"/>
    </source>
</evidence>
<keyword evidence="2" id="KW-1185">Reference proteome</keyword>
<comment type="caution">
    <text evidence="1">The sequence shown here is derived from an EMBL/GenBank/DDBJ whole genome shotgun (WGS) entry which is preliminary data.</text>
</comment>
<name>A0AAN8Y5R3_SOLBU</name>
<accession>A0AAN8Y5R3</accession>
<sequence>MALKLDRFTLRPGYGNSLSIGNSTLNRNWPGTICKGTLIHWLQGNNWIGFSNSL</sequence>
<dbReference type="AlphaFoldDB" id="A0AAN8Y5R3"/>
<evidence type="ECO:0000313" key="2">
    <source>
        <dbReference type="Proteomes" id="UP001371456"/>
    </source>
</evidence>
<dbReference type="EMBL" id="JBANQN010000010">
    <property type="protein sequence ID" value="KAK6777838.1"/>
    <property type="molecule type" value="Genomic_DNA"/>
</dbReference>
<organism evidence="1 2">
    <name type="scientific">Solanum bulbocastanum</name>
    <name type="common">Wild potato</name>
    <dbReference type="NCBI Taxonomy" id="147425"/>
    <lineage>
        <taxon>Eukaryota</taxon>
        <taxon>Viridiplantae</taxon>
        <taxon>Streptophyta</taxon>
        <taxon>Embryophyta</taxon>
        <taxon>Tracheophyta</taxon>
        <taxon>Spermatophyta</taxon>
        <taxon>Magnoliopsida</taxon>
        <taxon>eudicotyledons</taxon>
        <taxon>Gunneridae</taxon>
        <taxon>Pentapetalae</taxon>
        <taxon>asterids</taxon>
        <taxon>lamiids</taxon>
        <taxon>Solanales</taxon>
        <taxon>Solanaceae</taxon>
        <taxon>Solanoideae</taxon>
        <taxon>Solaneae</taxon>
        <taxon>Solanum</taxon>
    </lineage>
</organism>
<dbReference type="Proteomes" id="UP001371456">
    <property type="component" value="Unassembled WGS sequence"/>
</dbReference>
<reference evidence="1 2" key="1">
    <citation type="submission" date="2024-02" db="EMBL/GenBank/DDBJ databases">
        <title>de novo genome assembly of Solanum bulbocastanum strain 11H21.</title>
        <authorList>
            <person name="Hosaka A.J."/>
        </authorList>
    </citation>
    <scope>NUCLEOTIDE SEQUENCE [LARGE SCALE GENOMIC DNA]</scope>
    <source>
        <tissue evidence="1">Young leaves</tissue>
    </source>
</reference>
<gene>
    <name evidence="1" type="ORF">RDI58_024556</name>
</gene>